<dbReference type="GO" id="GO:0004180">
    <property type="term" value="F:carboxypeptidase activity"/>
    <property type="evidence" value="ECO:0007669"/>
    <property type="project" value="UniProtKB-KW"/>
</dbReference>
<dbReference type="EMBL" id="CP060394">
    <property type="protein sequence ID" value="QNI31909.1"/>
    <property type="molecule type" value="Genomic_DNA"/>
</dbReference>
<keyword evidence="2" id="KW-0378">Hydrolase</keyword>
<dbReference type="Pfam" id="PF13620">
    <property type="entry name" value="CarboxypepD_reg"/>
    <property type="match status" value="1"/>
</dbReference>
<sequence>MKQFFQTAARQSYLRAAVTVLFIVCLLVPLAGFAQSDAARSVEGKVYGAQSVPQSSAVVYLQDSKTNNIKSFISTQDGSYRFGQLSPDVDYQLWAEYKGKKSDKKTISSFNSKKQLFIDLHLKD</sequence>
<dbReference type="RefSeq" id="WP_186742867.1">
    <property type="nucleotide sequence ID" value="NZ_CP060394.1"/>
</dbReference>
<protein>
    <submittedName>
        <fullName evidence="2">Carboxypeptidase regulatory-like domain-containing protein</fullName>
    </submittedName>
</protein>
<dbReference type="KEGG" id="adin:H7849_23245"/>
<keyword evidence="1" id="KW-1133">Transmembrane helix</keyword>
<keyword evidence="3" id="KW-1185">Reference proteome</keyword>
<dbReference type="Proteomes" id="UP000515312">
    <property type="component" value="Chromosome"/>
</dbReference>
<name>A0A7G8BH89_9BACT</name>
<evidence type="ECO:0000313" key="2">
    <source>
        <dbReference type="EMBL" id="QNI31909.1"/>
    </source>
</evidence>
<organism evidence="2 3">
    <name type="scientific">Alloacidobacterium dinghuense</name>
    <dbReference type="NCBI Taxonomy" id="2763107"/>
    <lineage>
        <taxon>Bacteria</taxon>
        <taxon>Pseudomonadati</taxon>
        <taxon>Acidobacteriota</taxon>
        <taxon>Terriglobia</taxon>
        <taxon>Terriglobales</taxon>
        <taxon>Acidobacteriaceae</taxon>
        <taxon>Alloacidobacterium</taxon>
    </lineage>
</organism>
<dbReference type="SUPFAM" id="SSF49478">
    <property type="entry name" value="Cna protein B-type domain"/>
    <property type="match status" value="1"/>
</dbReference>
<keyword evidence="2" id="KW-0121">Carboxypeptidase</keyword>
<evidence type="ECO:0000313" key="3">
    <source>
        <dbReference type="Proteomes" id="UP000515312"/>
    </source>
</evidence>
<evidence type="ECO:0000256" key="1">
    <source>
        <dbReference type="SAM" id="Phobius"/>
    </source>
</evidence>
<reference evidence="2 3" key="1">
    <citation type="submission" date="2020-08" db="EMBL/GenBank/DDBJ databases">
        <title>Edaphobacter telluris sp. nov. and Acidobacterium dinghuensis sp. nov., two acidobacteria isolated from forest soil.</title>
        <authorList>
            <person name="Fu J."/>
            <person name="Qiu L."/>
        </authorList>
    </citation>
    <scope>NUCLEOTIDE SEQUENCE [LARGE SCALE GENOMIC DNA]</scope>
    <source>
        <strain evidence="2">4Y35</strain>
    </source>
</reference>
<keyword evidence="2" id="KW-0645">Protease</keyword>
<gene>
    <name evidence="2" type="ORF">H7849_23245</name>
</gene>
<keyword evidence="1" id="KW-0472">Membrane</keyword>
<keyword evidence="1" id="KW-0812">Transmembrane</keyword>
<dbReference type="AlphaFoldDB" id="A0A7G8BH89"/>
<feature type="transmembrane region" description="Helical" evidence="1">
    <location>
        <begin position="12"/>
        <end position="34"/>
    </location>
</feature>
<proteinExistence type="predicted"/>
<dbReference type="Gene3D" id="2.60.40.1120">
    <property type="entry name" value="Carboxypeptidase-like, regulatory domain"/>
    <property type="match status" value="1"/>
</dbReference>
<accession>A0A7G8BH89</accession>